<comment type="caution">
    <text evidence="3">The sequence shown here is derived from an EMBL/GenBank/DDBJ whole genome shotgun (WGS) entry which is preliminary data.</text>
</comment>
<sequence length="151" mass="17279">MLVLSSLVLSVRIQTESVHHDTEPRPSTCTLLKNPDRRATSEPTVSVSYPGGAANLNPSSIIIHHIDTHGKHGANHASRVPSGSNALTDSYPRPINERRRPRWAWNVERWKRECHVASPRRAARTPESEARRPRESLTDKSRYTHYWMWCQ</sequence>
<evidence type="ECO:0008006" key="5">
    <source>
        <dbReference type="Google" id="ProtNLM"/>
    </source>
</evidence>
<evidence type="ECO:0000313" key="3">
    <source>
        <dbReference type="EMBL" id="KAJ7087559.1"/>
    </source>
</evidence>
<name>A0AAD6U224_9AGAR</name>
<keyword evidence="2" id="KW-0732">Signal</keyword>
<dbReference type="Proteomes" id="UP001222325">
    <property type="component" value="Unassembled WGS sequence"/>
</dbReference>
<evidence type="ECO:0000313" key="4">
    <source>
        <dbReference type="Proteomes" id="UP001222325"/>
    </source>
</evidence>
<feature type="chain" id="PRO_5042265451" description="Secreted protein" evidence="2">
    <location>
        <begin position="18"/>
        <end position="151"/>
    </location>
</feature>
<protein>
    <recommendedName>
        <fullName evidence="5">Secreted protein</fullName>
    </recommendedName>
</protein>
<gene>
    <name evidence="3" type="ORF">B0H15DRAFT_949933</name>
</gene>
<keyword evidence="4" id="KW-1185">Reference proteome</keyword>
<feature type="region of interest" description="Disordered" evidence="1">
    <location>
        <begin position="17"/>
        <end position="51"/>
    </location>
</feature>
<feature type="signal peptide" evidence="2">
    <location>
        <begin position="1"/>
        <end position="17"/>
    </location>
</feature>
<organism evidence="3 4">
    <name type="scientific">Mycena belliarum</name>
    <dbReference type="NCBI Taxonomy" id="1033014"/>
    <lineage>
        <taxon>Eukaryota</taxon>
        <taxon>Fungi</taxon>
        <taxon>Dikarya</taxon>
        <taxon>Basidiomycota</taxon>
        <taxon>Agaricomycotina</taxon>
        <taxon>Agaricomycetes</taxon>
        <taxon>Agaricomycetidae</taxon>
        <taxon>Agaricales</taxon>
        <taxon>Marasmiineae</taxon>
        <taxon>Mycenaceae</taxon>
        <taxon>Mycena</taxon>
    </lineage>
</organism>
<accession>A0AAD6U224</accession>
<dbReference type="EMBL" id="JARJCN010000028">
    <property type="protein sequence ID" value="KAJ7087559.1"/>
    <property type="molecule type" value="Genomic_DNA"/>
</dbReference>
<evidence type="ECO:0000256" key="1">
    <source>
        <dbReference type="SAM" id="MobiDB-lite"/>
    </source>
</evidence>
<proteinExistence type="predicted"/>
<reference evidence="3" key="1">
    <citation type="submission" date="2023-03" db="EMBL/GenBank/DDBJ databases">
        <title>Massive genome expansion in bonnet fungi (Mycena s.s.) driven by repeated elements and novel gene families across ecological guilds.</title>
        <authorList>
            <consortium name="Lawrence Berkeley National Laboratory"/>
            <person name="Harder C.B."/>
            <person name="Miyauchi S."/>
            <person name="Viragh M."/>
            <person name="Kuo A."/>
            <person name="Thoen E."/>
            <person name="Andreopoulos B."/>
            <person name="Lu D."/>
            <person name="Skrede I."/>
            <person name="Drula E."/>
            <person name="Henrissat B."/>
            <person name="Morin E."/>
            <person name="Kohler A."/>
            <person name="Barry K."/>
            <person name="LaButti K."/>
            <person name="Morin E."/>
            <person name="Salamov A."/>
            <person name="Lipzen A."/>
            <person name="Mereny Z."/>
            <person name="Hegedus B."/>
            <person name="Baldrian P."/>
            <person name="Stursova M."/>
            <person name="Weitz H."/>
            <person name="Taylor A."/>
            <person name="Grigoriev I.V."/>
            <person name="Nagy L.G."/>
            <person name="Martin F."/>
            <person name="Kauserud H."/>
        </authorList>
    </citation>
    <scope>NUCLEOTIDE SEQUENCE</scope>
    <source>
        <strain evidence="3">CBHHK173m</strain>
    </source>
</reference>
<evidence type="ECO:0000256" key="2">
    <source>
        <dbReference type="SAM" id="SignalP"/>
    </source>
</evidence>
<feature type="region of interest" description="Disordered" evidence="1">
    <location>
        <begin position="71"/>
        <end position="93"/>
    </location>
</feature>
<dbReference type="AlphaFoldDB" id="A0AAD6U224"/>